<dbReference type="Proteomes" id="UP000026915">
    <property type="component" value="Chromosome 4"/>
</dbReference>
<dbReference type="Gramene" id="EOY04556">
    <property type="protein sequence ID" value="EOY04556"/>
    <property type="gene ID" value="TCM_019789"/>
</dbReference>
<dbReference type="InParanoid" id="A0A061EI58"/>
<evidence type="ECO:0000313" key="1">
    <source>
        <dbReference type="EMBL" id="EOY04556.1"/>
    </source>
</evidence>
<keyword evidence="2" id="KW-1185">Reference proteome</keyword>
<sequence>MNRKKYASDLLKKFRGENCKTIATPLAYGNKLSRDDGGVETDETSYRRLIGSLLYHFATGPGIMYATSLLSRFMHNPFEIHLVVAKRVLMYVKRTLSYGLKFNKVEKKSFKAIVIVTRVEAYVEDTKSTNGCCFSFRSAIFA</sequence>
<protein>
    <recommendedName>
        <fullName evidence="3">Cysteine-rich RLK (RECEPTOR-like protein kinase) 8</fullName>
    </recommendedName>
</protein>
<dbReference type="STRING" id="3641.A0A061EI58"/>
<organism evidence="1 2">
    <name type="scientific">Theobroma cacao</name>
    <name type="common">Cacao</name>
    <name type="synonym">Cocoa</name>
    <dbReference type="NCBI Taxonomy" id="3641"/>
    <lineage>
        <taxon>Eukaryota</taxon>
        <taxon>Viridiplantae</taxon>
        <taxon>Streptophyta</taxon>
        <taxon>Embryophyta</taxon>
        <taxon>Tracheophyta</taxon>
        <taxon>Spermatophyta</taxon>
        <taxon>Magnoliopsida</taxon>
        <taxon>eudicotyledons</taxon>
        <taxon>Gunneridae</taxon>
        <taxon>Pentapetalae</taxon>
        <taxon>rosids</taxon>
        <taxon>malvids</taxon>
        <taxon>Malvales</taxon>
        <taxon>Malvaceae</taxon>
        <taxon>Byttnerioideae</taxon>
        <taxon>Theobroma</taxon>
    </lineage>
</organism>
<name>A0A061EI58_THECC</name>
<dbReference type="EMBL" id="CM001882">
    <property type="protein sequence ID" value="EOY04556.1"/>
    <property type="molecule type" value="Genomic_DNA"/>
</dbReference>
<dbReference type="AlphaFoldDB" id="A0A061EI58"/>
<dbReference type="PANTHER" id="PTHR11439">
    <property type="entry name" value="GAG-POL-RELATED RETROTRANSPOSON"/>
    <property type="match status" value="1"/>
</dbReference>
<dbReference type="PANTHER" id="PTHR11439:SF503">
    <property type="entry name" value="CYSTEINE-RICH RLK (RECEPTOR-LIKE PROTEIN KINASE) 8"/>
    <property type="match status" value="1"/>
</dbReference>
<accession>A0A061EI58</accession>
<evidence type="ECO:0000313" key="2">
    <source>
        <dbReference type="Proteomes" id="UP000026915"/>
    </source>
</evidence>
<dbReference type="HOGENOM" id="CLU_001650_8_0_1"/>
<gene>
    <name evidence="1" type="ORF">TCM_019789</name>
</gene>
<dbReference type="eggNOG" id="KOG0017">
    <property type="taxonomic scope" value="Eukaryota"/>
</dbReference>
<proteinExistence type="predicted"/>
<evidence type="ECO:0008006" key="3">
    <source>
        <dbReference type="Google" id="ProtNLM"/>
    </source>
</evidence>
<dbReference type="OMA" id="LNCELEG"/>
<reference evidence="1 2" key="1">
    <citation type="journal article" date="2013" name="Genome Biol.">
        <title>The genome sequence of the most widely cultivated cacao type and its use to identify candidate genes regulating pod color.</title>
        <authorList>
            <person name="Motamayor J.C."/>
            <person name="Mockaitis K."/>
            <person name="Schmutz J."/>
            <person name="Haiminen N."/>
            <person name="Iii D.L."/>
            <person name="Cornejo O."/>
            <person name="Findley S.D."/>
            <person name="Zheng P."/>
            <person name="Utro F."/>
            <person name="Royaert S."/>
            <person name="Saski C."/>
            <person name="Jenkins J."/>
            <person name="Podicheti R."/>
            <person name="Zhao M."/>
            <person name="Scheffler B.E."/>
            <person name="Stack J.C."/>
            <person name="Feltus F.A."/>
            <person name="Mustiga G.M."/>
            <person name="Amores F."/>
            <person name="Phillips W."/>
            <person name="Marelli J.P."/>
            <person name="May G.D."/>
            <person name="Shapiro H."/>
            <person name="Ma J."/>
            <person name="Bustamante C.D."/>
            <person name="Schnell R.J."/>
            <person name="Main D."/>
            <person name="Gilbert D."/>
            <person name="Parida L."/>
            <person name="Kuhn D.N."/>
        </authorList>
    </citation>
    <scope>NUCLEOTIDE SEQUENCE [LARGE SCALE GENOMIC DNA]</scope>
    <source>
        <strain evidence="2">cv. Matina 1-6</strain>
    </source>
</reference>